<evidence type="ECO:0000313" key="2">
    <source>
        <dbReference type="EMBL" id="CAG8786108.1"/>
    </source>
</evidence>
<accession>A0ABN7VM95</accession>
<keyword evidence="1" id="KW-0472">Membrane</keyword>
<proteinExistence type="predicted"/>
<keyword evidence="1" id="KW-0812">Transmembrane</keyword>
<reference evidence="2 3" key="1">
    <citation type="submission" date="2021-06" db="EMBL/GenBank/DDBJ databases">
        <authorList>
            <person name="Kallberg Y."/>
            <person name="Tangrot J."/>
            <person name="Rosling A."/>
        </authorList>
    </citation>
    <scope>NUCLEOTIDE SEQUENCE [LARGE SCALE GENOMIC DNA]</scope>
    <source>
        <strain evidence="2 3">120-4 pot B 10/14</strain>
    </source>
</reference>
<organism evidence="2 3">
    <name type="scientific">Gigaspora margarita</name>
    <dbReference type="NCBI Taxonomy" id="4874"/>
    <lineage>
        <taxon>Eukaryota</taxon>
        <taxon>Fungi</taxon>
        <taxon>Fungi incertae sedis</taxon>
        <taxon>Mucoromycota</taxon>
        <taxon>Glomeromycotina</taxon>
        <taxon>Glomeromycetes</taxon>
        <taxon>Diversisporales</taxon>
        <taxon>Gigasporaceae</taxon>
        <taxon>Gigaspora</taxon>
    </lineage>
</organism>
<keyword evidence="3" id="KW-1185">Reference proteome</keyword>
<comment type="caution">
    <text evidence="2">The sequence shown here is derived from an EMBL/GenBank/DDBJ whole genome shotgun (WGS) entry which is preliminary data.</text>
</comment>
<sequence>MVNAQQYLDQNYPTASRSNFTELDLSNKNLEGDLVVSGFTNLRKFNVSFNKITSFNLYLPAIEEYDNSHNLLTYNHQFTSTTLQKLNFSFNYITSYYLNTPSLTHLDTSSNLLTTLDTSSSSVLIELNCSNNPINLLSLNSSISSLTFFDCMSIKFSKTNNIQILKQDITPITTTPASSITTPLPSSTAPYPNSSTNNAVTSVNNLNLVLGLGIPLAICILGWIAIGVIFCYRHKFYKNVLKIPGNI</sequence>
<evidence type="ECO:0000313" key="3">
    <source>
        <dbReference type="Proteomes" id="UP000789901"/>
    </source>
</evidence>
<gene>
    <name evidence="2" type="ORF">GMARGA_LOCUS20467</name>
</gene>
<dbReference type="Proteomes" id="UP000789901">
    <property type="component" value="Unassembled WGS sequence"/>
</dbReference>
<keyword evidence="1" id="KW-1133">Transmembrane helix</keyword>
<name>A0ABN7VM95_GIGMA</name>
<dbReference type="SUPFAM" id="SSF52058">
    <property type="entry name" value="L domain-like"/>
    <property type="match status" value="1"/>
</dbReference>
<feature type="transmembrane region" description="Helical" evidence="1">
    <location>
        <begin position="208"/>
        <end position="232"/>
    </location>
</feature>
<evidence type="ECO:0000256" key="1">
    <source>
        <dbReference type="SAM" id="Phobius"/>
    </source>
</evidence>
<dbReference type="Gene3D" id="3.80.10.10">
    <property type="entry name" value="Ribonuclease Inhibitor"/>
    <property type="match status" value="1"/>
</dbReference>
<dbReference type="EMBL" id="CAJVQB010017960">
    <property type="protein sequence ID" value="CAG8786108.1"/>
    <property type="molecule type" value="Genomic_DNA"/>
</dbReference>
<dbReference type="InterPro" id="IPR032675">
    <property type="entry name" value="LRR_dom_sf"/>
</dbReference>
<protein>
    <submittedName>
        <fullName evidence="2">32917_t:CDS:1</fullName>
    </submittedName>
</protein>